<sequence length="115" mass="12552">MKLCRTNDVVSDWVPDYTDEGALQRRLAFGGSANSGSRVHTGLPKLTQPSLPLACFRAQVESGKAISAATSININNSKKTTLTKANNVYHFSPLPRQCSGYQRCSERVASALYFL</sequence>
<name>A0A9P7DHC5_9AGAM</name>
<gene>
    <name evidence="1" type="ORF">HD556DRAFT_1309025</name>
</gene>
<evidence type="ECO:0000313" key="1">
    <source>
        <dbReference type="EMBL" id="KAG1792727.1"/>
    </source>
</evidence>
<accession>A0A9P7DHC5</accession>
<keyword evidence="2" id="KW-1185">Reference proteome</keyword>
<dbReference type="EMBL" id="JABBWE010000034">
    <property type="protein sequence ID" value="KAG1792727.1"/>
    <property type="molecule type" value="Genomic_DNA"/>
</dbReference>
<dbReference type="OrthoDB" id="2695984at2759"/>
<organism evidence="1 2">
    <name type="scientific">Suillus plorans</name>
    <dbReference type="NCBI Taxonomy" id="116603"/>
    <lineage>
        <taxon>Eukaryota</taxon>
        <taxon>Fungi</taxon>
        <taxon>Dikarya</taxon>
        <taxon>Basidiomycota</taxon>
        <taxon>Agaricomycotina</taxon>
        <taxon>Agaricomycetes</taxon>
        <taxon>Agaricomycetidae</taxon>
        <taxon>Boletales</taxon>
        <taxon>Suillineae</taxon>
        <taxon>Suillaceae</taxon>
        <taxon>Suillus</taxon>
    </lineage>
</organism>
<evidence type="ECO:0000313" key="2">
    <source>
        <dbReference type="Proteomes" id="UP000719766"/>
    </source>
</evidence>
<dbReference type="AlphaFoldDB" id="A0A9P7DHC5"/>
<dbReference type="Proteomes" id="UP000719766">
    <property type="component" value="Unassembled WGS sequence"/>
</dbReference>
<proteinExistence type="predicted"/>
<protein>
    <submittedName>
        <fullName evidence="1">Uncharacterized protein</fullName>
    </submittedName>
</protein>
<reference evidence="1" key="1">
    <citation type="journal article" date="2020" name="New Phytol.">
        <title>Comparative genomics reveals dynamic genome evolution in host specialist ectomycorrhizal fungi.</title>
        <authorList>
            <person name="Lofgren L.A."/>
            <person name="Nguyen N.H."/>
            <person name="Vilgalys R."/>
            <person name="Ruytinx J."/>
            <person name="Liao H.L."/>
            <person name="Branco S."/>
            <person name="Kuo A."/>
            <person name="LaButti K."/>
            <person name="Lipzen A."/>
            <person name="Andreopoulos W."/>
            <person name="Pangilinan J."/>
            <person name="Riley R."/>
            <person name="Hundley H."/>
            <person name="Na H."/>
            <person name="Barry K."/>
            <person name="Grigoriev I.V."/>
            <person name="Stajich J.E."/>
            <person name="Kennedy P.G."/>
        </authorList>
    </citation>
    <scope>NUCLEOTIDE SEQUENCE</scope>
    <source>
        <strain evidence="1">S12</strain>
    </source>
</reference>
<dbReference type="RefSeq" id="XP_041159296.1">
    <property type="nucleotide sequence ID" value="XM_041300224.1"/>
</dbReference>
<comment type="caution">
    <text evidence="1">The sequence shown here is derived from an EMBL/GenBank/DDBJ whole genome shotgun (WGS) entry which is preliminary data.</text>
</comment>
<dbReference type="GeneID" id="64593988"/>